<dbReference type="PROSITE" id="PS51257">
    <property type="entry name" value="PROKAR_LIPOPROTEIN"/>
    <property type="match status" value="1"/>
</dbReference>
<gene>
    <name evidence="1" type="ORF">H9Y05_12445</name>
</gene>
<dbReference type="Proteomes" id="UP000652681">
    <property type="component" value="Unassembled WGS sequence"/>
</dbReference>
<dbReference type="AlphaFoldDB" id="A0A8J6P766"/>
<evidence type="ECO:0000313" key="1">
    <source>
        <dbReference type="EMBL" id="MBC9813279.1"/>
    </source>
</evidence>
<name>A0A8J6P766_9FLAO</name>
<reference evidence="1" key="1">
    <citation type="submission" date="2020-09" db="EMBL/GenBank/DDBJ databases">
        <title>Taishania pollutisoli gen. nov., sp. nov., Isolated from Tetrabromobisphenol A-Contaminated Soil.</title>
        <authorList>
            <person name="Chen Q."/>
        </authorList>
    </citation>
    <scope>NUCLEOTIDE SEQUENCE</scope>
    <source>
        <strain evidence="1">CZZ-1</strain>
    </source>
</reference>
<accession>A0A8J6P766</accession>
<dbReference type="EMBL" id="JACVEL010000009">
    <property type="protein sequence ID" value="MBC9813279.1"/>
    <property type="molecule type" value="Genomic_DNA"/>
</dbReference>
<keyword evidence="2" id="KW-1185">Reference proteome</keyword>
<protein>
    <recommendedName>
        <fullName evidence="3">Lipoprotein</fullName>
    </recommendedName>
</protein>
<proteinExistence type="predicted"/>
<organism evidence="1 2">
    <name type="scientific">Taishania pollutisoli</name>
    <dbReference type="NCBI Taxonomy" id="2766479"/>
    <lineage>
        <taxon>Bacteria</taxon>
        <taxon>Pseudomonadati</taxon>
        <taxon>Bacteroidota</taxon>
        <taxon>Flavobacteriia</taxon>
        <taxon>Flavobacteriales</taxon>
        <taxon>Crocinitomicaceae</taxon>
        <taxon>Taishania</taxon>
    </lineage>
</organism>
<dbReference type="RefSeq" id="WP_163492624.1">
    <property type="nucleotide sequence ID" value="NZ_JACVEL010000009.1"/>
</dbReference>
<comment type="caution">
    <text evidence="1">The sequence shown here is derived from an EMBL/GenBank/DDBJ whole genome shotgun (WGS) entry which is preliminary data.</text>
</comment>
<evidence type="ECO:0008006" key="3">
    <source>
        <dbReference type="Google" id="ProtNLM"/>
    </source>
</evidence>
<evidence type="ECO:0000313" key="2">
    <source>
        <dbReference type="Proteomes" id="UP000652681"/>
    </source>
</evidence>
<sequence length="161" mass="18041">MKRVVNRVLIVFSVILVATSVSCKKKCDLGEDATSGEIKTAVSVFSESGYITASMSPDEYLINGNSNYADNFKISKDKGITKTAVDYTEYNILCYPMTVNCFAQFDRNVLIDDENGIIKYTIKVKDCGKCEEQRYIENFVAIRAVPDSYTVTYDVDIQTVD</sequence>